<evidence type="ECO:0000313" key="3">
    <source>
        <dbReference type="EMBL" id="KZZ96698.1"/>
    </source>
</evidence>
<accession>A0A168CK10</accession>
<dbReference type="Pfam" id="PF00010">
    <property type="entry name" value="HLH"/>
    <property type="match status" value="1"/>
</dbReference>
<dbReference type="InterPro" id="IPR011598">
    <property type="entry name" value="bHLH_dom"/>
</dbReference>
<feature type="compositionally biased region" description="Polar residues" evidence="1">
    <location>
        <begin position="211"/>
        <end position="222"/>
    </location>
</feature>
<dbReference type="PROSITE" id="PS50888">
    <property type="entry name" value="BHLH"/>
    <property type="match status" value="1"/>
</dbReference>
<feature type="region of interest" description="Disordered" evidence="1">
    <location>
        <begin position="73"/>
        <end position="98"/>
    </location>
</feature>
<keyword evidence="3" id="KW-0238">DNA-binding</keyword>
<dbReference type="Gene3D" id="4.10.280.10">
    <property type="entry name" value="Helix-loop-helix DNA-binding domain"/>
    <property type="match status" value="1"/>
</dbReference>
<dbReference type="Proteomes" id="UP000078544">
    <property type="component" value="Unassembled WGS sequence"/>
</dbReference>
<dbReference type="PANTHER" id="PTHR47336:SF2">
    <property type="entry name" value="TRANSCRIPTION FACTOR HMS1-RELATED"/>
    <property type="match status" value="1"/>
</dbReference>
<organism evidence="3 4">
    <name type="scientific">Moelleriella libera RCEF 2490</name>
    <dbReference type="NCBI Taxonomy" id="1081109"/>
    <lineage>
        <taxon>Eukaryota</taxon>
        <taxon>Fungi</taxon>
        <taxon>Dikarya</taxon>
        <taxon>Ascomycota</taxon>
        <taxon>Pezizomycotina</taxon>
        <taxon>Sordariomycetes</taxon>
        <taxon>Hypocreomycetidae</taxon>
        <taxon>Hypocreales</taxon>
        <taxon>Clavicipitaceae</taxon>
        <taxon>Moelleriella</taxon>
    </lineage>
</organism>
<feature type="compositionally biased region" description="Basic and acidic residues" evidence="1">
    <location>
        <begin position="89"/>
        <end position="98"/>
    </location>
</feature>
<dbReference type="InterPro" id="IPR052099">
    <property type="entry name" value="Regulatory_TF_Diverse"/>
</dbReference>
<dbReference type="OrthoDB" id="2133190at2759"/>
<feature type="compositionally biased region" description="Low complexity" evidence="1">
    <location>
        <begin position="341"/>
        <end position="356"/>
    </location>
</feature>
<name>A0A168CK10_9HYPO</name>
<evidence type="ECO:0000313" key="4">
    <source>
        <dbReference type="Proteomes" id="UP000078544"/>
    </source>
</evidence>
<dbReference type="InterPro" id="IPR036638">
    <property type="entry name" value="HLH_DNA-bd_sf"/>
</dbReference>
<dbReference type="GO" id="GO:0003677">
    <property type="term" value="F:DNA binding"/>
    <property type="evidence" value="ECO:0007669"/>
    <property type="project" value="UniProtKB-KW"/>
</dbReference>
<dbReference type="SUPFAM" id="SSF47459">
    <property type="entry name" value="HLH, helix-loop-helix DNA-binding domain"/>
    <property type="match status" value="1"/>
</dbReference>
<dbReference type="PANTHER" id="PTHR47336">
    <property type="entry name" value="TRANSCRIPTION FACTOR HMS1-RELATED"/>
    <property type="match status" value="1"/>
</dbReference>
<protein>
    <submittedName>
        <fullName evidence="3">Helix-loop-helix DNA-binding protein</fullName>
    </submittedName>
</protein>
<feature type="compositionally biased region" description="Polar residues" evidence="1">
    <location>
        <begin position="301"/>
        <end position="312"/>
    </location>
</feature>
<dbReference type="GO" id="GO:0046983">
    <property type="term" value="F:protein dimerization activity"/>
    <property type="evidence" value="ECO:0007669"/>
    <property type="project" value="InterPro"/>
</dbReference>
<feature type="compositionally biased region" description="Low complexity" evidence="1">
    <location>
        <begin position="194"/>
        <end position="205"/>
    </location>
</feature>
<dbReference type="AlphaFoldDB" id="A0A168CK10"/>
<feature type="region of interest" description="Disordered" evidence="1">
    <location>
        <begin position="184"/>
        <end position="256"/>
    </location>
</feature>
<feature type="region of interest" description="Disordered" evidence="1">
    <location>
        <begin position="1"/>
        <end position="42"/>
    </location>
</feature>
<keyword evidence="4" id="KW-1185">Reference proteome</keyword>
<feature type="region of interest" description="Disordered" evidence="1">
    <location>
        <begin position="292"/>
        <end position="361"/>
    </location>
</feature>
<sequence>MKEDALRGQSVSSTDHDLSLSRQTSLAAQETSSWSGGSVAMDPFEFCPAPSDGSIPSFDPAIAAFADLSFTQQQPNNSMPEAQPADGFQTRDSHDKKRVKVETETPALDSIDYWISFDDDLERMGSFEIDYSKRPDLLNQNRPASESIPGLGSGLYNTTTAPFRDEDFFDDSAFDQVLSDDEEMFESAAKQKGPSPQQTSQQTSPLAPQLSYGTSPDLSRSQGPERFPIGSSQPSTSKNAPRQTGIVTTAQTPEYDEQRRFLEDALNAGRIPAALLPPNGFGIGFGAGMGGFRQPQEFDTKSVTPPKKTSGTPDKLTMPKGSDGPDESEAKRHIKKASTVKTGPAKKTAGPGAPKARSADRIAHNDVERKYRTNLKHRIAELRAAVPALQTSGAEGDAEGAVGGSGNAKISKGAVLTKATEYIHQLELRNKSIMQEHQQLARRLQAFETLLNSTGRQTDLMMPNHSMTLFDPRGFC</sequence>
<evidence type="ECO:0000256" key="1">
    <source>
        <dbReference type="SAM" id="MobiDB-lite"/>
    </source>
</evidence>
<dbReference type="SMART" id="SM00353">
    <property type="entry name" value="HLH"/>
    <property type="match status" value="1"/>
</dbReference>
<proteinExistence type="predicted"/>
<dbReference type="STRING" id="1081109.A0A168CK10"/>
<gene>
    <name evidence="3" type="ORF">AAL_03927</name>
</gene>
<dbReference type="EMBL" id="AZGY01000007">
    <property type="protein sequence ID" value="KZZ96698.1"/>
    <property type="molecule type" value="Genomic_DNA"/>
</dbReference>
<reference evidence="3 4" key="1">
    <citation type="journal article" date="2016" name="Genome Biol. Evol.">
        <title>Divergent and convergent evolution of fungal pathogenicity.</title>
        <authorList>
            <person name="Shang Y."/>
            <person name="Xiao G."/>
            <person name="Zheng P."/>
            <person name="Cen K."/>
            <person name="Zhan S."/>
            <person name="Wang C."/>
        </authorList>
    </citation>
    <scope>NUCLEOTIDE SEQUENCE [LARGE SCALE GENOMIC DNA]</scope>
    <source>
        <strain evidence="3 4">RCEF 2490</strain>
    </source>
</reference>
<feature type="domain" description="BHLH" evidence="2">
    <location>
        <begin position="359"/>
        <end position="426"/>
    </location>
</feature>
<feature type="compositionally biased region" description="Polar residues" evidence="1">
    <location>
        <begin position="20"/>
        <end position="36"/>
    </location>
</feature>
<comment type="caution">
    <text evidence="3">The sequence shown here is derived from an EMBL/GenBank/DDBJ whole genome shotgun (WGS) entry which is preliminary data.</text>
</comment>
<feature type="compositionally biased region" description="Polar residues" evidence="1">
    <location>
        <begin position="230"/>
        <end position="252"/>
    </location>
</feature>
<evidence type="ECO:0000259" key="2">
    <source>
        <dbReference type="PROSITE" id="PS50888"/>
    </source>
</evidence>